<evidence type="ECO:0000313" key="3">
    <source>
        <dbReference type="Proteomes" id="UP000233551"/>
    </source>
</evidence>
<evidence type="ECO:0000313" key="2">
    <source>
        <dbReference type="EMBL" id="PKI66889.1"/>
    </source>
</evidence>
<accession>A0A2I0KEF1</accession>
<dbReference type="AlphaFoldDB" id="A0A2I0KEF1"/>
<protein>
    <recommendedName>
        <fullName evidence="1">Helitron helicase-like domain-containing protein</fullName>
    </recommendedName>
</protein>
<sequence>MTTIRTIRILATQVMNVKIVEATCEDRPDIKTRVFKMKLDQLMRHMVEGQPFGKVVAVIYTIEFQKRRLPRAHILLWLDQSNKFPTPADIDRIISVELPSEKDDPAGFNAVVNS</sequence>
<keyword evidence="3" id="KW-1185">Reference proteome</keyword>
<gene>
    <name evidence="2" type="ORF">CRG98_012755</name>
</gene>
<dbReference type="InterPro" id="IPR025476">
    <property type="entry name" value="Helitron_helicase-like"/>
</dbReference>
<dbReference type="STRING" id="22663.A0A2I0KEF1"/>
<organism evidence="2 3">
    <name type="scientific">Punica granatum</name>
    <name type="common">Pomegranate</name>
    <dbReference type="NCBI Taxonomy" id="22663"/>
    <lineage>
        <taxon>Eukaryota</taxon>
        <taxon>Viridiplantae</taxon>
        <taxon>Streptophyta</taxon>
        <taxon>Embryophyta</taxon>
        <taxon>Tracheophyta</taxon>
        <taxon>Spermatophyta</taxon>
        <taxon>Magnoliopsida</taxon>
        <taxon>eudicotyledons</taxon>
        <taxon>Gunneridae</taxon>
        <taxon>Pentapetalae</taxon>
        <taxon>rosids</taxon>
        <taxon>malvids</taxon>
        <taxon>Myrtales</taxon>
        <taxon>Lythraceae</taxon>
        <taxon>Punica</taxon>
    </lineage>
</organism>
<dbReference type="Proteomes" id="UP000233551">
    <property type="component" value="Unassembled WGS sequence"/>
</dbReference>
<dbReference type="EMBL" id="PGOL01000656">
    <property type="protein sequence ID" value="PKI66889.1"/>
    <property type="molecule type" value="Genomic_DNA"/>
</dbReference>
<dbReference type="Pfam" id="PF14214">
    <property type="entry name" value="Helitron_like_N"/>
    <property type="match status" value="1"/>
</dbReference>
<reference evidence="2 3" key="1">
    <citation type="submission" date="2017-11" db="EMBL/GenBank/DDBJ databases">
        <title>De-novo sequencing of pomegranate (Punica granatum L.) genome.</title>
        <authorList>
            <person name="Akparov Z."/>
            <person name="Amiraslanov A."/>
            <person name="Hajiyeva S."/>
            <person name="Abbasov M."/>
            <person name="Kaur K."/>
            <person name="Hamwieh A."/>
            <person name="Solovyev V."/>
            <person name="Salamov A."/>
            <person name="Braich B."/>
            <person name="Kosarev P."/>
            <person name="Mahmoud A."/>
            <person name="Hajiyev E."/>
            <person name="Babayeva S."/>
            <person name="Izzatullayeva V."/>
            <person name="Mammadov A."/>
            <person name="Mammadov A."/>
            <person name="Sharifova S."/>
            <person name="Ojaghi J."/>
            <person name="Eynullazada K."/>
            <person name="Bayramov B."/>
            <person name="Abdulazimova A."/>
            <person name="Shahmuradov I."/>
        </authorList>
    </citation>
    <scope>NUCLEOTIDE SEQUENCE [LARGE SCALE GENOMIC DNA]</scope>
    <source>
        <strain evidence="3">cv. AG2017</strain>
        <tissue evidence="2">Leaf</tissue>
    </source>
</reference>
<name>A0A2I0KEF1_PUNGR</name>
<evidence type="ECO:0000259" key="1">
    <source>
        <dbReference type="Pfam" id="PF14214"/>
    </source>
</evidence>
<proteinExistence type="predicted"/>
<feature type="domain" description="Helitron helicase-like" evidence="1">
    <location>
        <begin position="21"/>
        <end position="76"/>
    </location>
</feature>
<comment type="caution">
    <text evidence="2">The sequence shown here is derived from an EMBL/GenBank/DDBJ whole genome shotgun (WGS) entry which is preliminary data.</text>
</comment>